<sequence length="251" mass="27280">MPGLGDSNWDSKPANDASAQQARIDNGSRVATDRHVSVPSFGYFAPSASTSRPTTARPATKPPVRAEVAGKAAAKRMDELQGGSNTFSKHILYQKYGRPNPPRDHPSAAPVTPSSRDAHSTTETDDGKQTRLHKLFNKYFPPGDELYNIYPTLGFSNEEVKAIQEDIVEYRVKTALAARKRETYTAPWETPKPGVTSQKQGTGNAMDLDSDDPFGLGLASSPVSKGSRGLRWRTNGQFGRLDCCGLIWNAG</sequence>
<name>A0ACB6SCH6_9PLEO</name>
<protein>
    <submittedName>
        <fullName evidence="1">Uncharacterized protein</fullName>
    </submittedName>
</protein>
<reference evidence="1" key="1">
    <citation type="journal article" date="2020" name="Stud. Mycol.">
        <title>101 Dothideomycetes genomes: a test case for predicting lifestyles and emergence of pathogens.</title>
        <authorList>
            <person name="Haridas S."/>
            <person name="Albert R."/>
            <person name="Binder M."/>
            <person name="Bloem J."/>
            <person name="Labutti K."/>
            <person name="Salamov A."/>
            <person name="Andreopoulos B."/>
            <person name="Baker S."/>
            <person name="Barry K."/>
            <person name="Bills G."/>
            <person name="Bluhm B."/>
            <person name="Cannon C."/>
            <person name="Castanera R."/>
            <person name="Culley D."/>
            <person name="Daum C."/>
            <person name="Ezra D."/>
            <person name="Gonzalez J."/>
            <person name="Henrissat B."/>
            <person name="Kuo A."/>
            <person name="Liang C."/>
            <person name="Lipzen A."/>
            <person name="Lutzoni F."/>
            <person name="Magnuson J."/>
            <person name="Mondo S."/>
            <person name="Nolan M."/>
            <person name="Ohm R."/>
            <person name="Pangilinan J."/>
            <person name="Park H.-J."/>
            <person name="Ramirez L."/>
            <person name="Alfaro M."/>
            <person name="Sun H."/>
            <person name="Tritt A."/>
            <person name="Yoshinaga Y."/>
            <person name="Zwiers L.-H."/>
            <person name="Turgeon B."/>
            <person name="Goodwin S."/>
            <person name="Spatafora J."/>
            <person name="Crous P."/>
            <person name="Grigoriev I."/>
        </authorList>
    </citation>
    <scope>NUCLEOTIDE SEQUENCE</scope>
    <source>
        <strain evidence="1">CBS 525.71</strain>
    </source>
</reference>
<organism evidence="1 2">
    <name type="scientific">Macroventuria anomochaeta</name>
    <dbReference type="NCBI Taxonomy" id="301207"/>
    <lineage>
        <taxon>Eukaryota</taxon>
        <taxon>Fungi</taxon>
        <taxon>Dikarya</taxon>
        <taxon>Ascomycota</taxon>
        <taxon>Pezizomycotina</taxon>
        <taxon>Dothideomycetes</taxon>
        <taxon>Pleosporomycetidae</taxon>
        <taxon>Pleosporales</taxon>
        <taxon>Pleosporineae</taxon>
        <taxon>Didymellaceae</taxon>
        <taxon>Macroventuria</taxon>
    </lineage>
</organism>
<evidence type="ECO:0000313" key="1">
    <source>
        <dbReference type="EMBL" id="KAF2631985.1"/>
    </source>
</evidence>
<proteinExistence type="predicted"/>
<dbReference type="EMBL" id="MU006703">
    <property type="protein sequence ID" value="KAF2631985.1"/>
    <property type="molecule type" value="Genomic_DNA"/>
</dbReference>
<gene>
    <name evidence="1" type="ORF">BU25DRAFT_475062</name>
</gene>
<accession>A0ACB6SCH6</accession>
<evidence type="ECO:0000313" key="2">
    <source>
        <dbReference type="Proteomes" id="UP000799754"/>
    </source>
</evidence>
<comment type="caution">
    <text evidence="1">The sequence shown here is derived from an EMBL/GenBank/DDBJ whole genome shotgun (WGS) entry which is preliminary data.</text>
</comment>
<keyword evidence="2" id="KW-1185">Reference proteome</keyword>
<dbReference type="Proteomes" id="UP000799754">
    <property type="component" value="Unassembled WGS sequence"/>
</dbReference>